<comment type="subcellular location">
    <subcellularLocation>
        <location evidence="1">Cell membrane</location>
        <topology evidence="1">Multi-pass membrane protein</topology>
    </subcellularLocation>
</comment>
<dbReference type="PANTHER" id="PTHR34584:SF1">
    <property type="entry name" value="NA(+)_H(+) ANTIPORTER SUBUNIT E1"/>
    <property type="match status" value="1"/>
</dbReference>
<evidence type="ECO:0000256" key="5">
    <source>
        <dbReference type="ARBA" id="ARBA00022989"/>
    </source>
</evidence>
<evidence type="ECO:0000313" key="10">
    <source>
        <dbReference type="Proteomes" id="UP000321155"/>
    </source>
</evidence>
<evidence type="ECO:0000256" key="8">
    <source>
        <dbReference type="SAM" id="Phobius"/>
    </source>
</evidence>
<dbReference type="NCBIfam" id="NF006521">
    <property type="entry name" value="PRK08965.1-5"/>
    <property type="match status" value="1"/>
</dbReference>
<keyword evidence="10" id="KW-1185">Reference proteome</keyword>
<evidence type="ECO:0000256" key="3">
    <source>
        <dbReference type="ARBA" id="ARBA00022475"/>
    </source>
</evidence>
<reference evidence="9 10" key="1">
    <citation type="submission" date="2019-07" db="EMBL/GenBank/DDBJ databases">
        <title>Whole genome shotgun sequence of Kocuria flava NBRC 107626.</title>
        <authorList>
            <person name="Hosoyama A."/>
            <person name="Uohara A."/>
            <person name="Ohji S."/>
            <person name="Ichikawa N."/>
        </authorList>
    </citation>
    <scope>NUCLEOTIDE SEQUENCE [LARGE SCALE GENOMIC DNA]</scope>
    <source>
        <strain evidence="9 10">NBRC 107626</strain>
    </source>
</reference>
<dbReference type="Pfam" id="PF01899">
    <property type="entry name" value="MNHE"/>
    <property type="match status" value="1"/>
</dbReference>
<keyword evidence="3" id="KW-1003">Cell membrane</keyword>
<evidence type="ECO:0008006" key="11">
    <source>
        <dbReference type="Google" id="ProtNLM"/>
    </source>
</evidence>
<comment type="caution">
    <text evidence="9">The sequence shown here is derived from an EMBL/GenBank/DDBJ whole genome shotgun (WGS) entry which is preliminary data.</text>
</comment>
<organism evidence="9 10">
    <name type="scientific">Kocuria flava</name>
    <dbReference type="NCBI Taxonomy" id="446860"/>
    <lineage>
        <taxon>Bacteria</taxon>
        <taxon>Bacillati</taxon>
        <taxon>Actinomycetota</taxon>
        <taxon>Actinomycetes</taxon>
        <taxon>Micrococcales</taxon>
        <taxon>Micrococcaceae</taxon>
        <taxon>Kocuria</taxon>
    </lineage>
</organism>
<feature type="transmembrane region" description="Helical" evidence="8">
    <location>
        <begin position="7"/>
        <end position="25"/>
    </location>
</feature>
<name>A0ABQ0X1T2_9MICC</name>
<keyword evidence="6 8" id="KW-0472">Membrane</keyword>
<evidence type="ECO:0000256" key="6">
    <source>
        <dbReference type="ARBA" id="ARBA00023136"/>
    </source>
</evidence>
<comment type="similarity">
    <text evidence="2">Belongs to the CPA3 antiporters (TC 2.A.63) subunit E family.</text>
</comment>
<accession>A0ABQ0X1T2</accession>
<evidence type="ECO:0000256" key="1">
    <source>
        <dbReference type="ARBA" id="ARBA00004651"/>
    </source>
</evidence>
<dbReference type="Proteomes" id="UP000321155">
    <property type="component" value="Unassembled WGS sequence"/>
</dbReference>
<dbReference type="EMBL" id="BJZR01000015">
    <property type="protein sequence ID" value="GEO91596.1"/>
    <property type="molecule type" value="Genomic_DNA"/>
</dbReference>
<evidence type="ECO:0000313" key="9">
    <source>
        <dbReference type="EMBL" id="GEO91596.1"/>
    </source>
</evidence>
<evidence type="ECO:0000256" key="2">
    <source>
        <dbReference type="ARBA" id="ARBA00006228"/>
    </source>
</evidence>
<proteinExistence type="inferred from homology"/>
<dbReference type="RefSeq" id="WP_083529509.1">
    <property type="nucleotide sequence ID" value="NZ_BJZR01000015.1"/>
</dbReference>
<feature type="region of interest" description="Disordered" evidence="7">
    <location>
        <begin position="178"/>
        <end position="233"/>
    </location>
</feature>
<dbReference type="PANTHER" id="PTHR34584">
    <property type="entry name" value="NA(+)/H(+) ANTIPORTER SUBUNIT E1"/>
    <property type="match status" value="1"/>
</dbReference>
<gene>
    <name evidence="9" type="ORF">KFL01_09020</name>
</gene>
<protein>
    <recommendedName>
        <fullName evidence="11">Cation:proton antiporter</fullName>
    </recommendedName>
</protein>
<keyword evidence="5 8" id="KW-1133">Transmembrane helix</keyword>
<feature type="transmembrane region" description="Helical" evidence="8">
    <location>
        <begin position="31"/>
        <end position="50"/>
    </location>
</feature>
<evidence type="ECO:0000256" key="7">
    <source>
        <dbReference type="SAM" id="MobiDB-lite"/>
    </source>
</evidence>
<dbReference type="InterPro" id="IPR002758">
    <property type="entry name" value="Cation_antiport_E"/>
</dbReference>
<evidence type="ECO:0000256" key="4">
    <source>
        <dbReference type="ARBA" id="ARBA00022692"/>
    </source>
</evidence>
<sequence length="233" mass="25603">MTRPRNPLLVELPLLVWLVLVWGALWGDFRAGNLVFGALLALLVTWVLYLPPVQLSGRFNPVHFALFTATFVWQVAKASFEVLLVALLVGPRTRNAVVGVQLRTRSDLLLTATGHTMTLIPGSLVIEVDRANGTLYFHALNVRTPEQAEDFRRAVLRIEAAWIRIMGTREELAALRAERRPGTGRAQDSAAIRAPITSQQQIVRGRGDDDGAAAETTDRPAGQAVPGTEEDRP</sequence>
<keyword evidence="4 8" id="KW-0812">Transmembrane</keyword>